<reference evidence="4 5" key="1">
    <citation type="submission" date="2020-01" db="EMBL/GenBank/DDBJ databases">
        <title>Leptobacterium flavescens.</title>
        <authorList>
            <person name="Wang G."/>
        </authorList>
    </citation>
    <scope>NUCLEOTIDE SEQUENCE [LARGE SCALE GENOMIC DNA]</scope>
    <source>
        <strain evidence="4 5">KCTC 22160</strain>
    </source>
</reference>
<dbReference type="AlphaFoldDB" id="A0A6P0UVD9"/>
<dbReference type="CDD" id="cd15482">
    <property type="entry name" value="Sialidase_non-viral"/>
    <property type="match status" value="1"/>
</dbReference>
<name>A0A6P0UVD9_9FLAO</name>
<gene>
    <name evidence="4" type="ORF">GWK08_13010</name>
</gene>
<dbReference type="Gene3D" id="2.130.10.10">
    <property type="entry name" value="YVTN repeat-like/Quinoprotein amine dehydrogenase"/>
    <property type="match status" value="4"/>
</dbReference>
<dbReference type="InterPro" id="IPR052025">
    <property type="entry name" value="Xyloglucanase_GH74"/>
</dbReference>
<protein>
    <submittedName>
        <fullName evidence="4">Glycosyl hydrolase</fullName>
    </submittedName>
</protein>
<dbReference type="PANTHER" id="PTHR43739">
    <property type="entry name" value="XYLOGLUCANASE (EUROFUNG)"/>
    <property type="match status" value="1"/>
</dbReference>
<dbReference type="InterPro" id="IPR031778">
    <property type="entry name" value="Sortilin_N"/>
</dbReference>
<dbReference type="Pfam" id="PF15902">
    <property type="entry name" value="Sortilin-Vps10"/>
    <property type="match status" value="1"/>
</dbReference>
<dbReference type="SUPFAM" id="SSF110296">
    <property type="entry name" value="Oligoxyloglucan reducing end-specific cellobiohydrolase"/>
    <property type="match status" value="2"/>
</dbReference>
<proteinExistence type="predicted"/>
<dbReference type="InterPro" id="IPR015943">
    <property type="entry name" value="WD40/YVTN_repeat-like_dom_sf"/>
</dbReference>
<dbReference type="Proteomes" id="UP000468581">
    <property type="component" value="Unassembled WGS sequence"/>
</dbReference>
<evidence type="ECO:0000256" key="1">
    <source>
        <dbReference type="ARBA" id="ARBA00022737"/>
    </source>
</evidence>
<dbReference type="RefSeq" id="WP_163607660.1">
    <property type="nucleotide sequence ID" value="NZ_JAABOO010000003.1"/>
</dbReference>
<accession>A0A6P0UVD9</accession>
<feature type="coiled-coil region" evidence="2">
    <location>
        <begin position="1051"/>
        <end position="1078"/>
    </location>
</feature>
<sequence length="1090" mass="121204">MRKFISRLLVIGILLMYSSESYAQRSRKKPADAEKSVLSETTFSGLKLRNIGPAFMSGRIADIAIHPENESIWYVAVGSGGVWKTVNSGTTWTPIFDSQKVYSIGSVTIDPNNYNTIWVGTGENVGGRHIGFGDGVYRSDDGGKTWKNMGLKRSEHISKIIVHPENSDIIWVAAQGPLWNKGGDRGLYKSEDGGKTWKKTLGDDEWVGVTDILIDPRNPDRLYAATWQRHRTVAAYMGGGPGSGIHRSDDGGNSWEKLSNGLPKSQMGKIGLAISPQKPDIVYAAIELDRRTGGVYRSADGGTTWEKRSDAVSGATGPHYYQELYASPHQFERLYLVDVRMQISDDGGKTFRRMKEESKHSDNHAIAFKKNDPNYLLVGTDGGLYESFDLTENWRFIDNLPLTQFYKMAVDDSAPFYNIYGGTQDNSTQGGPSRTDNVHGIQNSDWKIVLNWDGHQPATEPGNPDIMYAERQEGNISRIDLSTGEVIDIQPQPEANENFERFNWDAPILVSPHDPKRIYFASQRVWRSDNRGDSWKAISGDLTKNQERIELPIMGRTQSWDAPWDFLAMSNYNTITSLAESPKQEGLIYVGTDDGTIQVTEDGGANWRKVDVGNLPGVPATAFVNDIRADLHDANTVYVALDNHKYGDFKPYILKSTDRGRSWQSIRGNLPQTTLVWRLVQDHVKPGLLFLATEFGIYFTIDGGGKWIKLKGGVPTISFRDIQIQRRENDLIGASFGRGFFVLDDYSALREVTEAELNKEASLFSTRDAWWYIQRPDISFDEIKGDQGASHFVAPNPDFGAVFTYHLKDGLKTKKEIRQEKEKKLKNANIPFPGWDEVEAERSQGKPEIILTITDAGGKVVRRISGPVKAGFHRVAWDLRYPAPDAIAAGNLANDARGFMVAPGKYSVSLSKKVDGQVSQLAGPVSFNVVPLRKGALDGASPQEAANFWRSYEEATAKSSALNVRLNRATQNVAAMQKALERAQTNPGGLDKQLYDLNKSLQDISRELYGNTSKQQVGEKTRPTVGDRMFAIFRGVERSTYGPTATHKRSLEIINNQLNNLSTKLDAAKNSMRQVATALKNAGAPYVEVE</sequence>
<keyword evidence="4" id="KW-0378">Hydrolase</keyword>
<dbReference type="EMBL" id="JAABOO010000003">
    <property type="protein sequence ID" value="NER14366.1"/>
    <property type="molecule type" value="Genomic_DNA"/>
</dbReference>
<keyword evidence="5" id="KW-1185">Reference proteome</keyword>
<organism evidence="4 5">
    <name type="scientific">Leptobacterium flavescens</name>
    <dbReference type="NCBI Taxonomy" id="472055"/>
    <lineage>
        <taxon>Bacteria</taxon>
        <taxon>Pseudomonadati</taxon>
        <taxon>Bacteroidota</taxon>
        <taxon>Flavobacteriia</taxon>
        <taxon>Flavobacteriales</taxon>
        <taxon>Flavobacteriaceae</taxon>
        <taxon>Leptobacterium</taxon>
    </lineage>
</organism>
<keyword evidence="1" id="KW-0677">Repeat</keyword>
<dbReference type="Gene3D" id="2.60.40.4070">
    <property type="match status" value="1"/>
</dbReference>
<dbReference type="GO" id="GO:0016787">
    <property type="term" value="F:hydrolase activity"/>
    <property type="evidence" value="ECO:0007669"/>
    <property type="project" value="UniProtKB-KW"/>
</dbReference>
<keyword evidence="2" id="KW-0175">Coiled coil</keyword>
<evidence type="ECO:0000259" key="3">
    <source>
        <dbReference type="Pfam" id="PF15902"/>
    </source>
</evidence>
<dbReference type="PANTHER" id="PTHR43739:SF5">
    <property type="entry name" value="EXO-ALPHA-SIALIDASE"/>
    <property type="match status" value="1"/>
</dbReference>
<feature type="coiled-coil region" evidence="2">
    <location>
        <begin position="952"/>
        <end position="986"/>
    </location>
</feature>
<evidence type="ECO:0000256" key="2">
    <source>
        <dbReference type="SAM" id="Coils"/>
    </source>
</evidence>
<comment type="caution">
    <text evidence="4">The sequence shown here is derived from an EMBL/GenBank/DDBJ whole genome shotgun (WGS) entry which is preliminary data.</text>
</comment>
<feature type="domain" description="Sortilin N-terminal" evidence="3">
    <location>
        <begin position="136"/>
        <end position="265"/>
    </location>
</feature>
<evidence type="ECO:0000313" key="4">
    <source>
        <dbReference type="EMBL" id="NER14366.1"/>
    </source>
</evidence>
<dbReference type="GO" id="GO:0010411">
    <property type="term" value="P:xyloglucan metabolic process"/>
    <property type="evidence" value="ECO:0007669"/>
    <property type="project" value="TreeGrafter"/>
</dbReference>
<evidence type="ECO:0000313" key="5">
    <source>
        <dbReference type="Proteomes" id="UP000468581"/>
    </source>
</evidence>